<protein>
    <submittedName>
        <fullName evidence="2">Uncharacterized protein</fullName>
    </submittedName>
</protein>
<dbReference type="AlphaFoldDB" id="A0AAW1MLW1"/>
<evidence type="ECO:0000313" key="2">
    <source>
        <dbReference type="EMBL" id="KAK9746898.1"/>
    </source>
</evidence>
<sequence length="75" mass="8928">MRVPVHTPYYQKPTASNKVRQKKESVIPSYVFIVYSAVFMKPATVSYLREAFVYKIYRLRIMRSPTVLLDCKYFL</sequence>
<evidence type="ECO:0000256" key="1">
    <source>
        <dbReference type="SAM" id="Phobius"/>
    </source>
</evidence>
<proteinExistence type="predicted"/>
<feature type="transmembrane region" description="Helical" evidence="1">
    <location>
        <begin position="27"/>
        <end position="48"/>
    </location>
</feature>
<gene>
    <name evidence="2" type="ORF">QE152_g5802</name>
</gene>
<reference evidence="2 3" key="1">
    <citation type="journal article" date="2024" name="BMC Genomics">
        <title>De novo assembly and annotation of Popillia japonica's genome with initial clues to its potential as an invasive pest.</title>
        <authorList>
            <person name="Cucini C."/>
            <person name="Boschi S."/>
            <person name="Funari R."/>
            <person name="Cardaioli E."/>
            <person name="Iannotti N."/>
            <person name="Marturano G."/>
            <person name="Paoli F."/>
            <person name="Bruttini M."/>
            <person name="Carapelli A."/>
            <person name="Frati F."/>
            <person name="Nardi F."/>
        </authorList>
    </citation>
    <scope>NUCLEOTIDE SEQUENCE [LARGE SCALE GENOMIC DNA]</scope>
    <source>
        <strain evidence="2">DMR45628</strain>
    </source>
</reference>
<accession>A0AAW1MLW1</accession>
<keyword evidence="1" id="KW-1133">Transmembrane helix</keyword>
<comment type="caution">
    <text evidence="2">The sequence shown here is derived from an EMBL/GenBank/DDBJ whole genome shotgun (WGS) entry which is preliminary data.</text>
</comment>
<dbReference type="Proteomes" id="UP001458880">
    <property type="component" value="Unassembled WGS sequence"/>
</dbReference>
<name>A0AAW1MLW1_POPJA</name>
<keyword evidence="1" id="KW-0812">Transmembrane</keyword>
<dbReference type="EMBL" id="JASPKY010000036">
    <property type="protein sequence ID" value="KAK9746898.1"/>
    <property type="molecule type" value="Genomic_DNA"/>
</dbReference>
<evidence type="ECO:0000313" key="3">
    <source>
        <dbReference type="Proteomes" id="UP001458880"/>
    </source>
</evidence>
<organism evidence="2 3">
    <name type="scientific">Popillia japonica</name>
    <name type="common">Japanese beetle</name>
    <dbReference type="NCBI Taxonomy" id="7064"/>
    <lineage>
        <taxon>Eukaryota</taxon>
        <taxon>Metazoa</taxon>
        <taxon>Ecdysozoa</taxon>
        <taxon>Arthropoda</taxon>
        <taxon>Hexapoda</taxon>
        <taxon>Insecta</taxon>
        <taxon>Pterygota</taxon>
        <taxon>Neoptera</taxon>
        <taxon>Endopterygota</taxon>
        <taxon>Coleoptera</taxon>
        <taxon>Polyphaga</taxon>
        <taxon>Scarabaeiformia</taxon>
        <taxon>Scarabaeidae</taxon>
        <taxon>Rutelinae</taxon>
        <taxon>Popillia</taxon>
    </lineage>
</organism>
<keyword evidence="1" id="KW-0472">Membrane</keyword>
<keyword evidence="3" id="KW-1185">Reference proteome</keyword>